<keyword evidence="6" id="KW-0995">Kinetochore</keyword>
<dbReference type="GO" id="GO:0005634">
    <property type="term" value="C:nucleus"/>
    <property type="evidence" value="ECO:0007669"/>
    <property type="project" value="InterPro"/>
</dbReference>
<evidence type="ECO:0000256" key="10">
    <source>
        <dbReference type="SAM" id="MobiDB-lite"/>
    </source>
</evidence>
<feature type="region of interest" description="Disordered" evidence="10">
    <location>
        <begin position="253"/>
        <end position="278"/>
    </location>
</feature>
<evidence type="ECO:0000256" key="7">
    <source>
        <dbReference type="ARBA" id="ARBA00023054"/>
    </source>
</evidence>
<sequence length="342" mass="38493">MASAQQNTTSGFDPTKRLDAYPPLAHRYRLDELLAEHFAFAPKTFTRHLFNLINEAVYDCVESVDEAVRASFPPDLAYPTQDDIAKSINSLETLLCSAADQHFDLMELWLHRNIFAFPASKSEALTEHFKFEHTKIWDYLFSEEKPVSDGTPYVEPDWEKIKVEEERTWDELEAAKQEYLQVTDDHLSLLAVSNALDRKLAGLKAVSAQLDLITSGAPRVYDPETNKPLGLAEQAAKLTTSFSRLSELKKRLENLRSSSRSTNPDLGEDSSNEDTQGAHMPLRYECLLNELAMSKIDDLVAELGEKGGADNQVDEDLMEVMNHLSGKGEATDSDTPLFHKRL</sequence>
<protein>
    <submittedName>
        <fullName evidence="11">Uncharacterized protein</fullName>
    </submittedName>
</protein>
<evidence type="ECO:0000313" key="11">
    <source>
        <dbReference type="EMBL" id="KAG0152287.1"/>
    </source>
</evidence>
<gene>
    <name evidence="11" type="ORF">CROQUDRAFT_649656</name>
</gene>
<evidence type="ECO:0000256" key="4">
    <source>
        <dbReference type="ARBA" id="ARBA00022618"/>
    </source>
</evidence>
<dbReference type="GO" id="GO:0051301">
    <property type="term" value="P:cell division"/>
    <property type="evidence" value="ECO:0007669"/>
    <property type="project" value="UniProtKB-KW"/>
</dbReference>
<comment type="subcellular location">
    <subcellularLocation>
        <location evidence="1">Chromosome</location>
        <location evidence="1">Centromere</location>
        <location evidence="1">Kinetochore</location>
    </subcellularLocation>
</comment>
<evidence type="ECO:0000256" key="9">
    <source>
        <dbReference type="ARBA" id="ARBA00023328"/>
    </source>
</evidence>
<keyword evidence="9" id="KW-0137">Centromere</keyword>
<evidence type="ECO:0000256" key="2">
    <source>
        <dbReference type="ARBA" id="ARBA00008643"/>
    </source>
</evidence>
<evidence type="ECO:0000256" key="5">
    <source>
        <dbReference type="ARBA" id="ARBA00022776"/>
    </source>
</evidence>
<evidence type="ECO:0000256" key="3">
    <source>
        <dbReference type="ARBA" id="ARBA00022454"/>
    </source>
</evidence>
<keyword evidence="8" id="KW-0131">Cell cycle</keyword>
<proteinExistence type="inferred from homology"/>
<dbReference type="OrthoDB" id="1884855at2759"/>
<dbReference type="EMBL" id="MU167208">
    <property type="protein sequence ID" value="KAG0152287.1"/>
    <property type="molecule type" value="Genomic_DNA"/>
</dbReference>
<dbReference type="GO" id="GO:0000444">
    <property type="term" value="C:MIS12/MIND type complex"/>
    <property type="evidence" value="ECO:0007669"/>
    <property type="project" value="TreeGrafter"/>
</dbReference>
<comment type="similarity">
    <text evidence="2">Belongs to the mis12 family.</text>
</comment>
<dbReference type="GO" id="GO:0000070">
    <property type="term" value="P:mitotic sister chromatid segregation"/>
    <property type="evidence" value="ECO:0007669"/>
    <property type="project" value="TreeGrafter"/>
</dbReference>
<keyword evidence="5" id="KW-0498">Mitosis</keyword>
<reference evidence="11" key="1">
    <citation type="submission" date="2013-11" db="EMBL/GenBank/DDBJ databases">
        <title>Genome sequence of the fusiform rust pathogen reveals effectors for host alternation and coevolution with pine.</title>
        <authorList>
            <consortium name="DOE Joint Genome Institute"/>
            <person name="Smith K."/>
            <person name="Pendleton A."/>
            <person name="Kubisiak T."/>
            <person name="Anderson C."/>
            <person name="Salamov A."/>
            <person name="Aerts A."/>
            <person name="Riley R."/>
            <person name="Clum A."/>
            <person name="Lindquist E."/>
            <person name="Ence D."/>
            <person name="Campbell M."/>
            <person name="Kronenberg Z."/>
            <person name="Feau N."/>
            <person name="Dhillon B."/>
            <person name="Hamelin R."/>
            <person name="Burleigh J."/>
            <person name="Smith J."/>
            <person name="Yandell M."/>
            <person name="Nelson C."/>
            <person name="Grigoriev I."/>
            <person name="Davis J."/>
        </authorList>
    </citation>
    <scope>NUCLEOTIDE SEQUENCE</scope>
    <source>
        <strain evidence="11">G11</strain>
    </source>
</reference>
<keyword evidence="3" id="KW-0158">Chromosome</keyword>
<comment type="caution">
    <text evidence="11">The sequence shown here is derived from an EMBL/GenBank/DDBJ whole genome shotgun (WGS) entry which is preliminary data.</text>
</comment>
<evidence type="ECO:0000313" key="12">
    <source>
        <dbReference type="Proteomes" id="UP000886653"/>
    </source>
</evidence>
<evidence type="ECO:0000256" key="8">
    <source>
        <dbReference type="ARBA" id="ARBA00023306"/>
    </source>
</evidence>
<dbReference type="GO" id="GO:0051382">
    <property type="term" value="P:kinetochore assembly"/>
    <property type="evidence" value="ECO:0007669"/>
    <property type="project" value="TreeGrafter"/>
</dbReference>
<feature type="compositionally biased region" description="Polar residues" evidence="10">
    <location>
        <begin position="255"/>
        <end position="264"/>
    </location>
</feature>
<dbReference type="AlphaFoldDB" id="A0A9P6THA5"/>
<dbReference type="Pfam" id="PF05859">
    <property type="entry name" value="Mis12"/>
    <property type="match status" value="1"/>
</dbReference>
<organism evidence="11 12">
    <name type="scientific">Cronartium quercuum f. sp. fusiforme G11</name>
    <dbReference type="NCBI Taxonomy" id="708437"/>
    <lineage>
        <taxon>Eukaryota</taxon>
        <taxon>Fungi</taxon>
        <taxon>Dikarya</taxon>
        <taxon>Basidiomycota</taxon>
        <taxon>Pucciniomycotina</taxon>
        <taxon>Pucciniomycetes</taxon>
        <taxon>Pucciniales</taxon>
        <taxon>Coleosporiaceae</taxon>
        <taxon>Cronartium</taxon>
    </lineage>
</organism>
<keyword evidence="7" id="KW-0175">Coiled coil</keyword>
<keyword evidence="12" id="KW-1185">Reference proteome</keyword>
<dbReference type="PANTHER" id="PTHR14527:SF2">
    <property type="entry name" value="PROTEIN MIS12 HOMOLOG"/>
    <property type="match status" value="1"/>
</dbReference>
<evidence type="ECO:0000256" key="6">
    <source>
        <dbReference type="ARBA" id="ARBA00022838"/>
    </source>
</evidence>
<evidence type="ECO:0000256" key="1">
    <source>
        <dbReference type="ARBA" id="ARBA00004629"/>
    </source>
</evidence>
<accession>A0A9P6THA5</accession>
<keyword evidence="4" id="KW-0132">Cell division</keyword>
<dbReference type="PANTHER" id="PTHR14527">
    <property type="entry name" value="PROTEIN MIS12 HOMOLOG"/>
    <property type="match status" value="1"/>
</dbReference>
<dbReference type="Proteomes" id="UP000886653">
    <property type="component" value="Unassembled WGS sequence"/>
</dbReference>
<dbReference type="InterPro" id="IPR008685">
    <property type="entry name" value="Centromere_Mis12"/>
</dbReference>
<name>A0A9P6THA5_9BASI</name>